<evidence type="ECO:0000313" key="3">
    <source>
        <dbReference type="EMBL" id="KAJ7216669.1"/>
    </source>
</evidence>
<organism evidence="3 4">
    <name type="scientific">Mycena pura</name>
    <dbReference type="NCBI Taxonomy" id="153505"/>
    <lineage>
        <taxon>Eukaryota</taxon>
        <taxon>Fungi</taxon>
        <taxon>Dikarya</taxon>
        <taxon>Basidiomycota</taxon>
        <taxon>Agaricomycotina</taxon>
        <taxon>Agaricomycetes</taxon>
        <taxon>Agaricomycetidae</taxon>
        <taxon>Agaricales</taxon>
        <taxon>Marasmiineae</taxon>
        <taxon>Mycenaceae</taxon>
        <taxon>Mycena</taxon>
    </lineage>
</organism>
<evidence type="ECO:0000259" key="2">
    <source>
        <dbReference type="Pfam" id="PF18803"/>
    </source>
</evidence>
<comment type="caution">
    <text evidence="3">The sequence shown here is derived from an EMBL/GenBank/DDBJ whole genome shotgun (WGS) entry which is preliminary data.</text>
</comment>
<dbReference type="InterPro" id="IPR041457">
    <property type="entry name" value="CxC2_KDZ-assoc"/>
</dbReference>
<feature type="compositionally biased region" description="Acidic residues" evidence="1">
    <location>
        <begin position="988"/>
        <end position="1019"/>
    </location>
</feature>
<evidence type="ECO:0000256" key="1">
    <source>
        <dbReference type="SAM" id="MobiDB-lite"/>
    </source>
</evidence>
<sequence length="1019" mass="114975">MSCQDSVMQEWMEAQRDTYLRVFLWHEGRGEEESIACPRCEDRTRARLRCRDCVGGVVMCSTCCVELHRRNPLHVVEQWTGVYFQKTSLKAHGLRVQLGHAFGITCTRRFPAHEEFVVLHVNGVHNVAVDFCGCKQRHVAWNIQLLRTGWYPATMERPQTCATFACLDQYQALSLRAKISAYDYYSLLEYLTDGTSRKLPSRYQVFLRMSRQYRHLQLLKRAGRGHDEGGVRATAPGELALRCPACPRPGINLPSDWESATPEDRCVYVLTLALDACFRLKRRAVSNDVRDPGLGTGWAYMVEWMPYRQYLVSVSDQVEMSTCTGLAALDYANTKFSRGYATTGVGMGICARHEFVQPNGVGDLQKGERYANMDYIAGSMLRHLDPRLRKIFSYDIACQWWKHLKERLALLPPLVRFNLVLSLCRFVIPKMHIKGHATSCQAEFSLNLVPGSGQTDGEGIERSWAAIGGAAASTRASGPGSRADQLDDHWQFWNWSKTVGLVALLRRRLDGARVELQRQEDAFDEFSLQQANQVAAWKEMIDAYERDGSAKNPYSLEIKGLTEMQMRARFEEEEAKEAAAGRPRIHEVSSSGFITAALDLEDQQRRIRAQAELKRAQSTALKINLRSMRQKLNREIRKFRVLQATYLPAALVHLIALKVPSNTLAEDVPLILPSDLTEEQRAGGCVDGLFDMEREMRDAQCRTALVSLRLQLSVKARFLIYKKNHSRAQGMNTRSRTLIARNESKIRLHSEKYQRAHAALSAIIPGGAAAVGWRVLRKDDIRCMEDAVQLSLRQEKERRARVREAKTRAELQAAGLPPLVNSRTDVLDTVTRGHGGGGADDDDDLVTVGESHREVSWIWTLAGTAGSDESELAEALRIEWSKAYARVRRWREEVKILEAEWQRLPLSFAHEVSKWDCRVVAVPVGAVEVPAPEAEGLLAYAMKQADVYRQLAIRAESARIEPKLGRGYRRPREAVRVVTHAMEGDGLLGDEDVGEDDEDEQDGFLDSDDEAIMDGDALD</sequence>
<feature type="domain" description="CxC2-like cysteine cluster KDZ transposase-associated" evidence="2">
    <location>
        <begin position="89"/>
        <end position="195"/>
    </location>
</feature>
<dbReference type="AlphaFoldDB" id="A0AAD6YH30"/>
<dbReference type="Pfam" id="PF18758">
    <property type="entry name" value="KDZ"/>
    <property type="match status" value="1"/>
</dbReference>
<accession>A0AAD6YH30</accession>
<feature type="region of interest" description="Disordered" evidence="1">
    <location>
        <begin position="981"/>
        <end position="1019"/>
    </location>
</feature>
<name>A0AAD6YH30_9AGAR</name>
<gene>
    <name evidence="3" type="ORF">GGX14DRAFT_359106</name>
</gene>
<keyword evidence="4" id="KW-1185">Reference proteome</keyword>
<evidence type="ECO:0000313" key="4">
    <source>
        <dbReference type="Proteomes" id="UP001219525"/>
    </source>
</evidence>
<dbReference type="Pfam" id="PF18803">
    <property type="entry name" value="CxC2"/>
    <property type="match status" value="1"/>
</dbReference>
<reference evidence="3" key="1">
    <citation type="submission" date="2023-03" db="EMBL/GenBank/DDBJ databases">
        <title>Massive genome expansion in bonnet fungi (Mycena s.s.) driven by repeated elements and novel gene families across ecological guilds.</title>
        <authorList>
            <consortium name="Lawrence Berkeley National Laboratory"/>
            <person name="Harder C.B."/>
            <person name="Miyauchi S."/>
            <person name="Viragh M."/>
            <person name="Kuo A."/>
            <person name="Thoen E."/>
            <person name="Andreopoulos B."/>
            <person name="Lu D."/>
            <person name="Skrede I."/>
            <person name="Drula E."/>
            <person name="Henrissat B."/>
            <person name="Morin E."/>
            <person name="Kohler A."/>
            <person name="Barry K."/>
            <person name="LaButti K."/>
            <person name="Morin E."/>
            <person name="Salamov A."/>
            <person name="Lipzen A."/>
            <person name="Mereny Z."/>
            <person name="Hegedus B."/>
            <person name="Baldrian P."/>
            <person name="Stursova M."/>
            <person name="Weitz H."/>
            <person name="Taylor A."/>
            <person name="Grigoriev I.V."/>
            <person name="Nagy L.G."/>
            <person name="Martin F."/>
            <person name="Kauserud H."/>
        </authorList>
    </citation>
    <scope>NUCLEOTIDE SEQUENCE</scope>
    <source>
        <strain evidence="3">9144</strain>
    </source>
</reference>
<dbReference type="CDD" id="cd19757">
    <property type="entry name" value="Bbox1"/>
    <property type="match status" value="1"/>
</dbReference>
<dbReference type="PANTHER" id="PTHR33104:SF2">
    <property type="entry name" value="CXC3 LIKE CYSTEINE CLUSTER DOMAIN-CONTAINING PROTEIN"/>
    <property type="match status" value="1"/>
</dbReference>
<dbReference type="EMBL" id="JARJCW010000015">
    <property type="protein sequence ID" value="KAJ7216669.1"/>
    <property type="molecule type" value="Genomic_DNA"/>
</dbReference>
<dbReference type="InterPro" id="IPR040521">
    <property type="entry name" value="KDZ"/>
</dbReference>
<dbReference type="Proteomes" id="UP001219525">
    <property type="component" value="Unassembled WGS sequence"/>
</dbReference>
<proteinExistence type="predicted"/>
<dbReference type="PANTHER" id="PTHR33104">
    <property type="entry name" value="SI:DKEY-29D5.2"/>
    <property type="match status" value="1"/>
</dbReference>
<protein>
    <recommendedName>
        <fullName evidence="2">CxC2-like cysteine cluster KDZ transposase-associated domain-containing protein</fullName>
    </recommendedName>
</protein>